<evidence type="ECO:0000259" key="1">
    <source>
        <dbReference type="Pfam" id="PF00485"/>
    </source>
</evidence>
<proteinExistence type="predicted"/>
<dbReference type="RefSeq" id="WP_008334395.1">
    <property type="nucleotide sequence ID" value="NZ_CH902578.1"/>
</dbReference>
<evidence type="ECO:0000313" key="3">
    <source>
        <dbReference type="Proteomes" id="UP000002931"/>
    </source>
</evidence>
<dbReference type="InterPro" id="IPR006083">
    <property type="entry name" value="PRK/URK"/>
</dbReference>
<protein>
    <recommendedName>
        <fullName evidence="1">Phosphoribulokinase/uridine kinase domain-containing protein</fullName>
    </recommendedName>
</protein>
<evidence type="ECO:0000313" key="2">
    <source>
        <dbReference type="EMBL" id="EAQ14635.1"/>
    </source>
</evidence>
<keyword evidence="3" id="KW-1185">Reference proteome</keyword>
<dbReference type="STRING" id="314271.RB2654_18668"/>
<dbReference type="GO" id="GO:0016301">
    <property type="term" value="F:kinase activity"/>
    <property type="evidence" value="ECO:0007669"/>
    <property type="project" value="InterPro"/>
</dbReference>
<dbReference type="HOGENOM" id="CLU_067202_2_1_5"/>
<feature type="domain" description="Phosphoribulokinase/uridine kinase" evidence="1">
    <location>
        <begin position="25"/>
        <end position="173"/>
    </location>
</feature>
<dbReference type="PANTHER" id="PTHR10285">
    <property type="entry name" value="URIDINE KINASE"/>
    <property type="match status" value="1"/>
</dbReference>
<dbReference type="Gene3D" id="3.40.50.300">
    <property type="entry name" value="P-loop containing nucleotide triphosphate hydrolases"/>
    <property type="match status" value="3"/>
</dbReference>
<dbReference type="InterPro" id="IPR027417">
    <property type="entry name" value="P-loop_NTPase"/>
</dbReference>
<gene>
    <name evidence="2" type="ORF">RB2654_18668</name>
</gene>
<dbReference type="AlphaFoldDB" id="A3V9P4"/>
<dbReference type="GO" id="GO:0005524">
    <property type="term" value="F:ATP binding"/>
    <property type="evidence" value="ECO:0007669"/>
    <property type="project" value="InterPro"/>
</dbReference>
<reference evidence="2 3" key="1">
    <citation type="journal article" date="2010" name="J. Bacteriol.">
        <title>Genome sequences of Pelagibaca bermudensis HTCC2601T and Maritimibacter alkaliphilus HTCC2654T, the type strains of two marine Roseobacter genera.</title>
        <authorList>
            <person name="Thrash J.C."/>
            <person name="Cho J.C."/>
            <person name="Ferriera S."/>
            <person name="Johnson J."/>
            <person name="Vergin K.L."/>
            <person name="Giovannoni S.J."/>
        </authorList>
    </citation>
    <scope>NUCLEOTIDE SEQUENCE [LARGE SCALE GENOMIC DNA]</scope>
    <source>
        <strain evidence="2 3">HTCC2654</strain>
    </source>
</reference>
<dbReference type="Pfam" id="PF00485">
    <property type="entry name" value="PRK"/>
    <property type="match status" value="1"/>
</dbReference>
<dbReference type="Proteomes" id="UP000002931">
    <property type="component" value="Unassembled WGS sequence"/>
</dbReference>
<dbReference type="EMBL" id="AAMT01000001">
    <property type="protein sequence ID" value="EAQ14635.1"/>
    <property type="molecule type" value="Genomic_DNA"/>
</dbReference>
<accession>A3V9P4</accession>
<sequence>MTEISETDLADLLRRTSVGRSRVLVAVVGAPGSGKSTLAETLAGALPQAQWIPMDGFHMDNATLAAQGTLERKGAPETFDAAGFVRFVRALASGQQAHYPTFDRVADAVVPQGGRIAPDTHIFVVEGNYLLLDDDPWRELARLWDVTVTLEVDEDELERRLVERWTRHGHPPEDALFRAHNNDLVNARVVRDRSRKADYVIRFKA</sequence>
<comment type="caution">
    <text evidence="2">The sequence shown here is derived from an EMBL/GenBank/DDBJ whole genome shotgun (WGS) entry which is preliminary data.</text>
</comment>
<dbReference type="SUPFAM" id="SSF52540">
    <property type="entry name" value="P-loop containing nucleoside triphosphate hydrolases"/>
    <property type="match status" value="1"/>
</dbReference>
<name>A3V9P4_9RHOB</name>
<organism evidence="2 3">
    <name type="scientific">Maritimibacter alkaliphilus HTCC2654</name>
    <dbReference type="NCBI Taxonomy" id="314271"/>
    <lineage>
        <taxon>Bacteria</taxon>
        <taxon>Pseudomonadati</taxon>
        <taxon>Pseudomonadota</taxon>
        <taxon>Alphaproteobacteria</taxon>
        <taxon>Rhodobacterales</taxon>
        <taxon>Roseobacteraceae</taxon>
        <taxon>Maritimibacter</taxon>
    </lineage>
</organism>
<dbReference type="eggNOG" id="COG0572">
    <property type="taxonomic scope" value="Bacteria"/>
</dbReference>
<dbReference type="OrthoDB" id="1550976at2"/>